<comment type="caution">
    <text evidence="2">The sequence shown here is derived from an EMBL/GenBank/DDBJ whole genome shotgun (WGS) entry which is preliminary data.</text>
</comment>
<name>A0ABT7ZH49_9BACL</name>
<dbReference type="RefSeq" id="WP_290214354.1">
    <property type="nucleotide sequence ID" value="NZ_JASDCQ010000001.1"/>
</dbReference>
<reference evidence="2 3" key="1">
    <citation type="submission" date="2023-03" db="EMBL/GenBank/DDBJ databases">
        <authorList>
            <person name="Uniacke-Lowe S."/>
            <person name="Ross P."/>
            <person name="Hill C."/>
        </authorList>
    </citation>
    <scope>NUCLEOTIDE SEQUENCE [LARGE SCALE GENOMIC DNA]</scope>
    <source>
        <strain evidence="2 3">APC 4016</strain>
    </source>
</reference>
<dbReference type="PANTHER" id="PTHR43245:SF52">
    <property type="entry name" value="NAD-DEPENDENT EPIMERASE_DEHYDRATASE"/>
    <property type="match status" value="1"/>
</dbReference>
<evidence type="ECO:0000259" key="1">
    <source>
        <dbReference type="Pfam" id="PF01370"/>
    </source>
</evidence>
<evidence type="ECO:0000313" key="2">
    <source>
        <dbReference type="EMBL" id="MDN3426485.1"/>
    </source>
</evidence>
<dbReference type="CDD" id="cd05240">
    <property type="entry name" value="UDP_G4E_3_SDR_e"/>
    <property type="match status" value="1"/>
</dbReference>
<protein>
    <submittedName>
        <fullName evidence="2">SDR family oxidoreductase</fullName>
    </submittedName>
</protein>
<dbReference type="EMBL" id="JASDCQ010000001">
    <property type="protein sequence ID" value="MDN3426485.1"/>
    <property type="molecule type" value="Genomic_DNA"/>
</dbReference>
<dbReference type="InterPro" id="IPR036291">
    <property type="entry name" value="NAD(P)-bd_dom_sf"/>
</dbReference>
<keyword evidence="3" id="KW-1185">Reference proteome</keyword>
<sequence>MNILITGAAGYIGSQLVQKLEGLIKAQDKPWYIIATDIRNQPHYATGPKTSYYKMDVRAAEFTDFMEEQNIDTVIHLATIVTPGKKSNREFEYSVDVLGTQNVLEACVAAGVNRIVVTSSGAAYGYHPDNPDWLVETDPLRGNEEFAYSHHKRLVENMLADYRITHPELEQTVFRIGTILGENVNNQITALFEKPVVLGIRGSESPFVFIWDQDVVECLIQAISSEATGIFNVAGDGAVTITDLSKMLQKKTMRLPAGVVKNGLFVLKRLNLTQYGEEQFNFLRYRPVLDNTRLKKQFGFTPSFTSKEVFENYIGKSWPGE</sequence>
<dbReference type="SUPFAM" id="SSF51735">
    <property type="entry name" value="NAD(P)-binding Rossmann-fold domains"/>
    <property type="match status" value="1"/>
</dbReference>
<dbReference type="Proteomes" id="UP001225873">
    <property type="component" value="Unassembled WGS sequence"/>
</dbReference>
<organism evidence="2 3">
    <name type="scientific">Planococcus notacanthi</name>
    <dbReference type="NCBI Taxonomy" id="3035188"/>
    <lineage>
        <taxon>Bacteria</taxon>
        <taxon>Bacillati</taxon>
        <taxon>Bacillota</taxon>
        <taxon>Bacilli</taxon>
        <taxon>Bacillales</taxon>
        <taxon>Caryophanaceae</taxon>
        <taxon>Planococcus</taxon>
    </lineage>
</organism>
<feature type="domain" description="NAD-dependent epimerase/dehydratase" evidence="1">
    <location>
        <begin position="3"/>
        <end position="234"/>
    </location>
</feature>
<proteinExistence type="predicted"/>
<gene>
    <name evidence="2" type="ORF">QMA01_04185</name>
</gene>
<dbReference type="InterPro" id="IPR001509">
    <property type="entry name" value="Epimerase_deHydtase"/>
</dbReference>
<accession>A0ABT7ZH49</accession>
<dbReference type="InterPro" id="IPR050177">
    <property type="entry name" value="Lipid_A_modif_metabolic_enz"/>
</dbReference>
<dbReference type="PANTHER" id="PTHR43245">
    <property type="entry name" value="BIFUNCTIONAL POLYMYXIN RESISTANCE PROTEIN ARNA"/>
    <property type="match status" value="1"/>
</dbReference>
<dbReference type="Gene3D" id="3.40.50.720">
    <property type="entry name" value="NAD(P)-binding Rossmann-like Domain"/>
    <property type="match status" value="1"/>
</dbReference>
<evidence type="ECO:0000313" key="3">
    <source>
        <dbReference type="Proteomes" id="UP001225873"/>
    </source>
</evidence>
<dbReference type="Pfam" id="PF01370">
    <property type="entry name" value="Epimerase"/>
    <property type="match status" value="1"/>
</dbReference>